<dbReference type="Pfam" id="PF00501">
    <property type="entry name" value="AMP-binding"/>
    <property type="match status" value="1"/>
</dbReference>
<dbReference type="Gene3D" id="3.40.50.12780">
    <property type="entry name" value="N-terminal domain of ligase-like"/>
    <property type="match status" value="1"/>
</dbReference>
<dbReference type="SUPFAM" id="SSF56801">
    <property type="entry name" value="Acetyl-CoA synthetase-like"/>
    <property type="match status" value="1"/>
</dbReference>
<proteinExistence type="inferred from homology"/>
<evidence type="ECO:0000256" key="3">
    <source>
        <dbReference type="SAM" id="MobiDB-lite"/>
    </source>
</evidence>
<name>A0A099D4M3_9ACTN</name>
<evidence type="ECO:0000259" key="5">
    <source>
        <dbReference type="Pfam" id="PF13193"/>
    </source>
</evidence>
<feature type="domain" description="AMP-binding enzyme C-terminal" evidence="5">
    <location>
        <begin position="419"/>
        <end position="494"/>
    </location>
</feature>
<gene>
    <name evidence="6" type="ORF">CDG81_03315</name>
    <name evidence="7" type="ORF">IL38_17665</name>
</gene>
<feature type="region of interest" description="Disordered" evidence="3">
    <location>
        <begin position="1"/>
        <end position="21"/>
    </location>
</feature>
<dbReference type="OrthoDB" id="9803968at2"/>
<sequence length="505" mass="54585">MRDQGLGSWPTRRARSTPDSTAVVHGERTLGYAELRDRVHALANGLRGHRLGRGDRIAYLGPNHPAFLETMFASGALGAVFVPLNTRLAIAELAFMLEDCGAEVLVHERRHTETARALRQRLPRLRLIAVNGDEAPEEDLESLIAASPADRVDEPVAHEDTAFILYTSGTTGRPKGARISHGNAVWNALNVVVDVDLTSTEVTLINAPLFHSAALGMTCLPTLLKGGTVVLEESFDVDTTFDLVERLRITLVFGVPTMFEALSRSPRWPEADLSSLRFPLCGGAPVPEELIRRYGERGLPLMQGYGMTEASPGVLLLSAADSPSRIGCAGKPAFFSDVRLEKPDGTAPSPGEPGEILVAGPNVVDGYWRRPEATADSFTDDGWFRSGDVASVDDEGFHRVVDRLKDMFVSGGENVYPAEIEAVLHEHPAVAEAAVVGMPDPTWGEVGKAVVVARSGSEPDSAELTGFLAERLGRYKVPRGVDLVERLPRSATGKVDKNALRREHT</sequence>
<feature type="domain" description="AMP-dependent synthetase/ligase" evidence="4">
    <location>
        <begin position="12"/>
        <end position="368"/>
    </location>
</feature>
<dbReference type="Pfam" id="PF13193">
    <property type="entry name" value="AMP-binding_C"/>
    <property type="match status" value="1"/>
</dbReference>
<evidence type="ECO:0000256" key="1">
    <source>
        <dbReference type="ARBA" id="ARBA00006432"/>
    </source>
</evidence>
<accession>A0A099D4M3</accession>
<evidence type="ECO:0000313" key="8">
    <source>
        <dbReference type="Proteomes" id="UP000029737"/>
    </source>
</evidence>
<dbReference type="InterPro" id="IPR025110">
    <property type="entry name" value="AMP-bd_C"/>
</dbReference>
<dbReference type="KEGG" id="aey:CDG81_03315"/>
<dbReference type="InterPro" id="IPR050237">
    <property type="entry name" value="ATP-dep_AMP-bd_enzyme"/>
</dbReference>
<evidence type="ECO:0000313" key="9">
    <source>
        <dbReference type="Proteomes" id="UP000215043"/>
    </source>
</evidence>
<evidence type="ECO:0000313" key="6">
    <source>
        <dbReference type="EMBL" id="ASU77497.1"/>
    </source>
</evidence>
<dbReference type="InterPro" id="IPR000873">
    <property type="entry name" value="AMP-dep_synth/lig_dom"/>
</dbReference>
<keyword evidence="2" id="KW-0436">Ligase</keyword>
<dbReference type="InterPro" id="IPR020845">
    <property type="entry name" value="AMP-binding_CS"/>
</dbReference>
<dbReference type="eggNOG" id="COG0318">
    <property type="taxonomic scope" value="Bacteria"/>
</dbReference>
<dbReference type="RefSeq" id="WP_043575753.1">
    <property type="nucleotide sequence ID" value="NZ_CP022752.1"/>
</dbReference>
<dbReference type="EMBL" id="CP022752">
    <property type="protein sequence ID" value="ASU77497.1"/>
    <property type="molecule type" value="Genomic_DNA"/>
</dbReference>
<dbReference type="PROSITE" id="PS00455">
    <property type="entry name" value="AMP_BINDING"/>
    <property type="match status" value="1"/>
</dbReference>
<dbReference type="GO" id="GO:0016878">
    <property type="term" value="F:acid-thiol ligase activity"/>
    <property type="evidence" value="ECO:0007669"/>
    <property type="project" value="UniProtKB-ARBA"/>
</dbReference>
<reference evidence="7 8" key="1">
    <citation type="journal article" date="2014" name="PLoS ONE">
        <title>Identification and Characterization of a New Erythromycin Biosynthetic Gene Cluster in Actinopolyspora erythraea YIM90600, a Novel Erythronolide-Producing Halophilic Actinomycete Isolated from Salt Field.</title>
        <authorList>
            <person name="Chen D."/>
            <person name="Feng J."/>
            <person name="Huang L."/>
            <person name="Zhang Q."/>
            <person name="Wu J."/>
            <person name="Zhu X."/>
            <person name="Duan Y."/>
            <person name="Xu Z."/>
        </authorList>
    </citation>
    <scope>NUCLEOTIDE SEQUENCE [LARGE SCALE GENOMIC DNA]</scope>
    <source>
        <strain evidence="7 8">YIM90600</strain>
    </source>
</reference>
<dbReference type="Proteomes" id="UP000029737">
    <property type="component" value="Unassembled WGS sequence"/>
</dbReference>
<protein>
    <submittedName>
        <fullName evidence="7">AMP-dependent synthetase</fullName>
    </submittedName>
    <submittedName>
        <fullName evidence="6">p-hydroxycinnamoyl-CoA synthetase</fullName>
    </submittedName>
</protein>
<dbReference type="InterPro" id="IPR045851">
    <property type="entry name" value="AMP-bd_C_sf"/>
</dbReference>
<dbReference type="CDD" id="cd17631">
    <property type="entry name" value="FACL_FadD13-like"/>
    <property type="match status" value="1"/>
</dbReference>
<evidence type="ECO:0000259" key="4">
    <source>
        <dbReference type="Pfam" id="PF00501"/>
    </source>
</evidence>
<dbReference type="PANTHER" id="PTHR43767">
    <property type="entry name" value="LONG-CHAIN-FATTY-ACID--COA LIGASE"/>
    <property type="match status" value="1"/>
</dbReference>
<dbReference type="PANTHER" id="PTHR43767:SF1">
    <property type="entry name" value="NONRIBOSOMAL PEPTIDE SYNTHASE PES1 (EUROFUNG)-RELATED"/>
    <property type="match status" value="1"/>
</dbReference>
<dbReference type="HOGENOM" id="CLU_000022_59_10_11"/>
<dbReference type="Gene3D" id="3.30.300.30">
    <property type="match status" value="1"/>
</dbReference>
<organism evidence="6 9">
    <name type="scientific">Actinopolyspora erythraea</name>
    <dbReference type="NCBI Taxonomy" id="414996"/>
    <lineage>
        <taxon>Bacteria</taxon>
        <taxon>Bacillati</taxon>
        <taxon>Actinomycetota</taxon>
        <taxon>Actinomycetes</taxon>
        <taxon>Actinopolysporales</taxon>
        <taxon>Actinopolysporaceae</taxon>
        <taxon>Actinopolyspora</taxon>
    </lineage>
</organism>
<dbReference type="EMBL" id="JPMV01000033">
    <property type="protein sequence ID" value="KGI80290.1"/>
    <property type="molecule type" value="Genomic_DNA"/>
</dbReference>
<dbReference type="Proteomes" id="UP000215043">
    <property type="component" value="Chromosome"/>
</dbReference>
<evidence type="ECO:0000313" key="7">
    <source>
        <dbReference type="EMBL" id="KGI80290.1"/>
    </source>
</evidence>
<reference evidence="6 9" key="2">
    <citation type="submission" date="2017-08" db="EMBL/GenBank/DDBJ databases">
        <title>The complete genome sequence of moderately halophilic actinomycete Actinopolyspora erythraea YIM 90600, the producer of novel erythromycin, novel actinopolysporins A-C and tubercidin.</title>
        <authorList>
            <person name="Yin M."/>
            <person name="Tang S."/>
        </authorList>
    </citation>
    <scope>NUCLEOTIDE SEQUENCE [LARGE SCALE GENOMIC DNA]</scope>
    <source>
        <strain evidence="6 9">YIM 90600</strain>
    </source>
</reference>
<dbReference type="FunFam" id="3.30.300.30:FF:000008">
    <property type="entry name" value="2,3-dihydroxybenzoate-AMP ligase"/>
    <property type="match status" value="1"/>
</dbReference>
<keyword evidence="8" id="KW-1185">Reference proteome</keyword>
<dbReference type="AlphaFoldDB" id="A0A099D4M3"/>
<evidence type="ECO:0000256" key="2">
    <source>
        <dbReference type="ARBA" id="ARBA00022598"/>
    </source>
</evidence>
<comment type="similarity">
    <text evidence="1">Belongs to the ATP-dependent AMP-binding enzyme family.</text>
</comment>
<dbReference type="InterPro" id="IPR042099">
    <property type="entry name" value="ANL_N_sf"/>
</dbReference>